<proteinExistence type="predicted"/>
<reference evidence="2" key="1">
    <citation type="journal article" date="2019" name="Int. J. Syst. Evol. Microbiol.">
        <title>The Global Catalogue of Microorganisms (GCM) 10K type strain sequencing project: providing services to taxonomists for standard genome sequencing and annotation.</title>
        <authorList>
            <consortium name="The Broad Institute Genomics Platform"/>
            <consortium name="The Broad Institute Genome Sequencing Center for Infectious Disease"/>
            <person name="Wu L."/>
            <person name="Ma J."/>
        </authorList>
    </citation>
    <scope>NUCLEOTIDE SEQUENCE [LARGE SCALE GENOMIC DNA]</scope>
    <source>
        <strain evidence="2">CCUG 54522</strain>
    </source>
</reference>
<accession>A0ABW1LQF9</accession>
<gene>
    <name evidence="1" type="ORF">ACFPYL_21720</name>
</gene>
<organism evidence="1 2">
    <name type="scientific">Nocardioides hankookensis</name>
    <dbReference type="NCBI Taxonomy" id="443157"/>
    <lineage>
        <taxon>Bacteria</taxon>
        <taxon>Bacillati</taxon>
        <taxon>Actinomycetota</taxon>
        <taxon>Actinomycetes</taxon>
        <taxon>Propionibacteriales</taxon>
        <taxon>Nocardioidaceae</taxon>
        <taxon>Nocardioides</taxon>
    </lineage>
</organism>
<sequence>MTTTEAPEVVTVREALDAARAARDQGIAHAELAGSDWDKALIDQAIAAFAGTGVPFSANDLRPLLPDVRTSLMGSRFIAAAHHGVIQKLGGTTSTKKNTHFKPVGLWLGVPSTEEPTA</sequence>
<dbReference type="RefSeq" id="WP_379159420.1">
    <property type="nucleotide sequence ID" value="NZ_JBHSRJ010000009.1"/>
</dbReference>
<dbReference type="EMBL" id="JBHSRJ010000009">
    <property type="protein sequence ID" value="MFC6045716.1"/>
    <property type="molecule type" value="Genomic_DNA"/>
</dbReference>
<comment type="caution">
    <text evidence="1">The sequence shown here is derived from an EMBL/GenBank/DDBJ whole genome shotgun (WGS) entry which is preliminary data.</text>
</comment>
<keyword evidence="2" id="KW-1185">Reference proteome</keyword>
<dbReference type="Proteomes" id="UP001596135">
    <property type="component" value="Unassembled WGS sequence"/>
</dbReference>
<name>A0ABW1LQF9_9ACTN</name>
<protein>
    <submittedName>
        <fullName evidence="1">Uncharacterized protein</fullName>
    </submittedName>
</protein>
<evidence type="ECO:0000313" key="2">
    <source>
        <dbReference type="Proteomes" id="UP001596135"/>
    </source>
</evidence>
<evidence type="ECO:0000313" key="1">
    <source>
        <dbReference type="EMBL" id="MFC6045716.1"/>
    </source>
</evidence>